<evidence type="ECO:0000256" key="3">
    <source>
        <dbReference type="PROSITE-ProRule" id="PRU00110"/>
    </source>
</evidence>
<sequence>MDYKKIDTQELNRMLLDRIQELEREGFVDHHFRECHSLKEDSGLSFFLDLIPVFFSDVFQVVKELAHALNQPVVNFREIYSQFIKLKGCSACFGACRIRDACSNLRQAIDNKSKEGCIQALNSIEDECKSLRDRLDGIIKVKNDILSYFYSIRFL</sequence>
<dbReference type="GO" id="GO:0005634">
    <property type="term" value="C:nucleus"/>
    <property type="evidence" value="ECO:0007669"/>
    <property type="project" value="UniProtKB-SubCell"/>
</dbReference>
<dbReference type="EMBL" id="NKXS01003720">
    <property type="protein sequence ID" value="PIN08723.1"/>
    <property type="molecule type" value="Genomic_DNA"/>
</dbReference>
<name>A0A2G9GTW2_9LAMI</name>
<gene>
    <name evidence="6" type="ORF">CDL12_18699</name>
</gene>
<comment type="function">
    <text evidence="4">Functions as a two-component phosphorelay mediators between cytokinin sensor histidine kinases and response regulators (B-type ARRs). Plays an important role in propagating cytokinin signal transduction.</text>
</comment>
<dbReference type="SUPFAM" id="SSF47226">
    <property type="entry name" value="Histidine-containing phosphotransfer domain, HPT domain"/>
    <property type="match status" value="1"/>
</dbReference>
<dbReference type="GO" id="GO:0009736">
    <property type="term" value="P:cytokinin-activated signaling pathway"/>
    <property type="evidence" value="ECO:0007669"/>
    <property type="project" value="UniProtKB-KW"/>
</dbReference>
<comment type="caution">
    <text evidence="6">The sequence shown here is derived from an EMBL/GenBank/DDBJ whole genome shotgun (WGS) entry which is preliminary data.</text>
</comment>
<keyword evidence="7" id="KW-1185">Reference proteome</keyword>
<comment type="subcellular location">
    <subcellularLocation>
        <location evidence="4">Cytoplasm</location>
        <location evidence="4">Cytosol</location>
    </subcellularLocation>
    <subcellularLocation>
        <location evidence="4">Nucleus</location>
    </subcellularLocation>
</comment>
<reference evidence="7" key="1">
    <citation type="journal article" date="2018" name="Gigascience">
        <title>Genome assembly of the Pink Ipe (Handroanthus impetiginosus, Bignoniaceae), a highly valued, ecologically keystone Neotropical timber forest tree.</title>
        <authorList>
            <person name="Silva-Junior O.B."/>
            <person name="Grattapaglia D."/>
            <person name="Novaes E."/>
            <person name="Collevatti R.G."/>
        </authorList>
    </citation>
    <scope>NUCLEOTIDE SEQUENCE [LARGE SCALE GENOMIC DNA]</scope>
    <source>
        <strain evidence="7">cv. UFG-1</strain>
    </source>
</reference>
<evidence type="ECO:0000259" key="5">
    <source>
        <dbReference type="PROSITE" id="PS50894"/>
    </source>
</evidence>
<keyword evidence="1 4" id="KW-0932">Cytokinin signaling pathway</keyword>
<keyword evidence="2 4" id="KW-0902">Two-component regulatory system</keyword>
<dbReference type="InterPro" id="IPR036641">
    <property type="entry name" value="HPT_dom_sf"/>
</dbReference>
<dbReference type="Pfam" id="PF01627">
    <property type="entry name" value="Hpt"/>
    <property type="match status" value="1"/>
</dbReference>
<dbReference type="PROSITE" id="PS50894">
    <property type="entry name" value="HPT"/>
    <property type="match status" value="1"/>
</dbReference>
<keyword evidence="6" id="KW-0808">Transferase</keyword>
<evidence type="ECO:0000256" key="4">
    <source>
        <dbReference type="RuleBase" id="RU369004"/>
    </source>
</evidence>
<dbReference type="STRING" id="429701.A0A2G9GTW2"/>
<evidence type="ECO:0000313" key="6">
    <source>
        <dbReference type="EMBL" id="PIN08723.1"/>
    </source>
</evidence>
<dbReference type="AlphaFoldDB" id="A0A2G9GTW2"/>
<dbReference type="OrthoDB" id="591185at2759"/>
<organism evidence="6 7">
    <name type="scientific">Handroanthus impetiginosus</name>
    <dbReference type="NCBI Taxonomy" id="429701"/>
    <lineage>
        <taxon>Eukaryota</taxon>
        <taxon>Viridiplantae</taxon>
        <taxon>Streptophyta</taxon>
        <taxon>Embryophyta</taxon>
        <taxon>Tracheophyta</taxon>
        <taxon>Spermatophyta</taxon>
        <taxon>Magnoliopsida</taxon>
        <taxon>eudicotyledons</taxon>
        <taxon>Gunneridae</taxon>
        <taxon>Pentapetalae</taxon>
        <taxon>asterids</taxon>
        <taxon>lamiids</taxon>
        <taxon>Lamiales</taxon>
        <taxon>Bignoniaceae</taxon>
        <taxon>Crescentiina</taxon>
        <taxon>Tabebuia alliance</taxon>
        <taxon>Handroanthus</taxon>
    </lineage>
</organism>
<dbReference type="Gene3D" id="1.20.120.160">
    <property type="entry name" value="HPT domain"/>
    <property type="match status" value="1"/>
</dbReference>
<dbReference type="PANTHER" id="PTHR28242:SF63">
    <property type="entry name" value="HISTIDINE-CONTAINING PHOSPHOTRANSFER PROTEIN"/>
    <property type="match status" value="1"/>
</dbReference>
<dbReference type="GO" id="GO:0005829">
    <property type="term" value="C:cytosol"/>
    <property type="evidence" value="ECO:0007669"/>
    <property type="project" value="UniProtKB-SubCell"/>
</dbReference>
<feature type="domain" description="HPt" evidence="5">
    <location>
        <begin position="43"/>
        <end position="138"/>
    </location>
</feature>
<comment type="domain">
    <text evidence="4">Histidine-containing phosphotransfer domain (HPt) contains an active histidine that mediates the phosphotransfer.</text>
</comment>
<protein>
    <recommendedName>
        <fullName evidence="4">Histidine-containing phosphotransfer protein</fullName>
    </recommendedName>
</protein>
<dbReference type="InterPro" id="IPR045871">
    <property type="entry name" value="AHP1-5/YPD1"/>
</dbReference>
<keyword evidence="6" id="KW-0418">Kinase</keyword>
<dbReference type="GO" id="GO:0043424">
    <property type="term" value="F:protein histidine kinase binding"/>
    <property type="evidence" value="ECO:0007669"/>
    <property type="project" value="UniProtKB-UniRule"/>
</dbReference>
<evidence type="ECO:0000256" key="1">
    <source>
        <dbReference type="ARBA" id="ARBA00022864"/>
    </source>
</evidence>
<dbReference type="GO" id="GO:0009927">
    <property type="term" value="F:histidine phosphotransfer kinase activity"/>
    <property type="evidence" value="ECO:0007669"/>
    <property type="project" value="UniProtKB-UniRule"/>
</dbReference>
<evidence type="ECO:0000313" key="7">
    <source>
        <dbReference type="Proteomes" id="UP000231279"/>
    </source>
</evidence>
<evidence type="ECO:0000256" key="2">
    <source>
        <dbReference type="ARBA" id="ARBA00023012"/>
    </source>
</evidence>
<proteinExistence type="predicted"/>
<comment type="caution">
    <text evidence="3">Lacks conserved residue(s) required for the propagation of feature annotation.</text>
</comment>
<dbReference type="GO" id="GO:0000160">
    <property type="term" value="P:phosphorelay signal transduction system"/>
    <property type="evidence" value="ECO:0007669"/>
    <property type="project" value="UniProtKB-UniRule"/>
</dbReference>
<dbReference type="Proteomes" id="UP000231279">
    <property type="component" value="Unassembled WGS sequence"/>
</dbReference>
<accession>A0A2G9GTW2</accession>
<dbReference type="PANTHER" id="PTHR28242">
    <property type="entry name" value="PHOSPHORELAY INTERMEDIATE PROTEIN YPD1"/>
    <property type="match status" value="1"/>
</dbReference>
<dbReference type="InterPro" id="IPR008207">
    <property type="entry name" value="Sig_transdc_His_kin_Hpt_dom"/>
</dbReference>